<evidence type="ECO:0000313" key="5">
    <source>
        <dbReference type="EMBL" id="WAW14891.1"/>
    </source>
</evidence>
<reference evidence="5" key="1">
    <citation type="submission" date="2022-12" db="EMBL/GenBank/DDBJ databases">
        <title>Peptostreptococcus.</title>
        <authorList>
            <person name="Lee S.H."/>
        </authorList>
    </citation>
    <scope>NUCLEOTIDE SEQUENCE</scope>
    <source>
        <strain evidence="5">CBA3647</strain>
    </source>
</reference>
<dbReference type="Proteomes" id="UP001164187">
    <property type="component" value="Chromosome"/>
</dbReference>
<dbReference type="GO" id="GO:0005524">
    <property type="term" value="F:ATP binding"/>
    <property type="evidence" value="ECO:0007669"/>
    <property type="project" value="UniProtKB-KW"/>
</dbReference>
<dbReference type="InterPro" id="IPR027417">
    <property type="entry name" value="P-loop_NTPase"/>
</dbReference>
<name>A0ABY7JNE8_9FIRM</name>
<gene>
    <name evidence="5" type="ORF">O0R46_09940</name>
</gene>
<dbReference type="SUPFAM" id="SSF52540">
    <property type="entry name" value="P-loop containing nucleoside triphosphate hydrolases"/>
    <property type="match status" value="1"/>
</dbReference>
<dbReference type="InterPro" id="IPR003593">
    <property type="entry name" value="AAA+_ATPase"/>
</dbReference>
<dbReference type="Gene3D" id="3.40.50.300">
    <property type="entry name" value="P-loop containing nucleotide triphosphate hydrolases"/>
    <property type="match status" value="1"/>
</dbReference>
<dbReference type="SMART" id="SM00382">
    <property type="entry name" value="AAA"/>
    <property type="match status" value="1"/>
</dbReference>
<evidence type="ECO:0000256" key="1">
    <source>
        <dbReference type="ARBA" id="ARBA00022448"/>
    </source>
</evidence>
<accession>A0ABY7JNE8</accession>
<organism evidence="5 6">
    <name type="scientific">Peptostreptococcus equinus</name>
    <dbReference type="NCBI Taxonomy" id="3003601"/>
    <lineage>
        <taxon>Bacteria</taxon>
        <taxon>Bacillati</taxon>
        <taxon>Bacillota</taxon>
        <taxon>Clostridia</taxon>
        <taxon>Peptostreptococcales</taxon>
        <taxon>Peptostreptococcaceae</taxon>
        <taxon>Peptostreptococcus</taxon>
    </lineage>
</organism>
<protein>
    <submittedName>
        <fullName evidence="5">ABC transporter ATP-binding protein</fullName>
    </submittedName>
</protein>
<dbReference type="PANTHER" id="PTHR42939">
    <property type="entry name" value="ABC TRANSPORTER ATP-BINDING PROTEIN ALBC-RELATED"/>
    <property type="match status" value="1"/>
</dbReference>
<feature type="domain" description="ABC transporter" evidence="4">
    <location>
        <begin position="17"/>
        <end position="239"/>
    </location>
</feature>
<keyword evidence="1" id="KW-0813">Transport</keyword>
<dbReference type="CDD" id="cd03230">
    <property type="entry name" value="ABC_DR_subfamily_A"/>
    <property type="match status" value="1"/>
</dbReference>
<dbReference type="InterPro" id="IPR051782">
    <property type="entry name" value="ABC_Transporter_VariousFunc"/>
</dbReference>
<keyword evidence="2" id="KW-0547">Nucleotide-binding</keyword>
<dbReference type="PROSITE" id="PS50893">
    <property type="entry name" value="ABC_TRANSPORTER_2"/>
    <property type="match status" value="1"/>
</dbReference>
<evidence type="ECO:0000313" key="6">
    <source>
        <dbReference type="Proteomes" id="UP001164187"/>
    </source>
</evidence>
<keyword evidence="3 5" id="KW-0067">ATP-binding</keyword>
<dbReference type="InterPro" id="IPR003439">
    <property type="entry name" value="ABC_transporter-like_ATP-bd"/>
</dbReference>
<keyword evidence="6" id="KW-1185">Reference proteome</keyword>
<dbReference type="PANTHER" id="PTHR42939:SF1">
    <property type="entry name" value="ABC TRANSPORTER ATP-BINDING PROTEIN ALBC-RELATED"/>
    <property type="match status" value="1"/>
</dbReference>
<dbReference type="EMBL" id="CP114052">
    <property type="protein sequence ID" value="WAW14891.1"/>
    <property type="molecule type" value="Genomic_DNA"/>
</dbReference>
<dbReference type="Pfam" id="PF00005">
    <property type="entry name" value="ABC_tran"/>
    <property type="match status" value="1"/>
</dbReference>
<proteinExistence type="predicted"/>
<sequence length="244" mass="27899">MEVFQMTNKDLCKDSILVVNDVYKSYDKNNVLNGMDFSIDKGKIVAFLGPNGCGKSTLVKMINGLTTIDSGQILVDGYSIGVETKKKISYLPERTYLNSWMKVKDLIDFFEDFYEDFDRFKAENMFSDMNIKLDSKLKILSKGTKEKVQLILVMSRNADLYILDEPIAGVDPAARTYIMKTILTNLPQDSSLLIVTHLISDIETICDEVIFINDGKILLQEETDKLREKYGKSIDSIFREEYRC</sequence>
<evidence type="ECO:0000259" key="4">
    <source>
        <dbReference type="PROSITE" id="PS50893"/>
    </source>
</evidence>
<evidence type="ECO:0000256" key="3">
    <source>
        <dbReference type="ARBA" id="ARBA00022840"/>
    </source>
</evidence>
<evidence type="ECO:0000256" key="2">
    <source>
        <dbReference type="ARBA" id="ARBA00022741"/>
    </source>
</evidence>